<dbReference type="Proteomes" id="UP000245624">
    <property type="component" value="Unassembled WGS sequence"/>
</dbReference>
<evidence type="ECO:0000313" key="2">
    <source>
        <dbReference type="EMBL" id="PWU70350.1"/>
    </source>
</evidence>
<organism evidence="2 3">
    <name type="scientific">Gracilibacillus dipsosauri</name>
    <dbReference type="NCBI Taxonomy" id="178340"/>
    <lineage>
        <taxon>Bacteria</taxon>
        <taxon>Bacillati</taxon>
        <taxon>Bacillota</taxon>
        <taxon>Bacilli</taxon>
        <taxon>Bacillales</taxon>
        <taxon>Bacillaceae</taxon>
        <taxon>Gracilibacillus</taxon>
    </lineage>
</organism>
<dbReference type="OrthoDB" id="2164794at2"/>
<reference evidence="2 3" key="1">
    <citation type="submission" date="2018-05" db="EMBL/GenBank/DDBJ databases">
        <title>Genomic analysis of Gracilibacillus dipsosauri DD1 reveals novel features of a salt-tolerant amylase.</title>
        <authorList>
            <person name="Deutch C.E."/>
            <person name="Yang S."/>
        </authorList>
    </citation>
    <scope>NUCLEOTIDE SEQUENCE [LARGE SCALE GENOMIC DNA]</scope>
    <source>
        <strain evidence="2 3">DD1</strain>
    </source>
</reference>
<sequence length="301" mass="35585">MHLPARKKAHELQVYEALIYRKRFSSKDKRRYRSLKRGYEGEVYFDHLLEQLPGGYILLKDLCLNYNDRFFQIDQGLLYNNLFYMYEIKNYIGEYYDQDEKLYHISEKEVDDPLIQLKRSSSLLRQLFHQLGFTTPIVPTAVFPNPEFTLFHAPRTDKIILPSQLGQYIRQFNQTIPLSPSLQQLSDKLHSLNKKTSPQQTLPDYHYNELKKGMRCPSCSGILKDIAKNSCTCRACGEKENLQHVILRNIDEFQILFPNQKITTKIIHDWCEMDLNWSIRTVLKKNFEKMGANKGAYFVRK</sequence>
<evidence type="ECO:0000313" key="3">
    <source>
        <dbReference type="Proteomes" id="UP000245624"/>
    </source>
</evidence>
<dbReference type="Pfam" id="PF08378">
    <property type="entry name" value="NERD"/>
    <property type="match status" value="1"/>
</dbReference>
<dbReference type="InterPro" id="IPR011528">
    <property type="entry name" value="NERD"/>
</dbReference>
<name>A0A317L5X1_9BACI</name>
<dbReference type="PROSITE" id="PS50965">
    <property type="entry name" value="NERD"/>
    <property type="match status" value="1"/>
</dbReference>
<feature type="domain" description="NERD" evidence="1">
    <location>
        <begin position="37"/>
        <end position="147"/>
    </location>
</feature>
<dbReference type="EMBL" id="QGTD01000001">
    <property type="protein sequence ID" value="PWU70350.1"/>
    <property type="molecule type" value="Genomic_DNA"/>
</dbReference>
<dbReference type="AlphaFoldDB" id="A0A317L5X1"/>
<protein>
    <submittedName>
        <fullName evidence="2">Nuclease</fullName>
    </submittedName>
</protein>
<proteinExistence type="predicted"/>
<accession>A0A317L5X1</accession>
<comment type="caution">
    <text evidence="2">The sequence shown here is derived from an EMBL/GenBank/DDBJ whole genome shotgun (WGS) entry which is preliminary data.</text>
</comment>
<evidence type="ECO:0000259" key="1">
    <source>
        <dbReference type="PROSITE" id="PS50965"/>
    </source>
</evidence>
<gene>
    <name evidence="2" type="ORF">DLJ74_00480</name>
</gene>
<keyword evidence="3" id="KW-1185">Reference proteome</keyword>